<evidence type="ECO:0000256" key="10">
    <source>
        <dbReference type="SAM" id="Phobius"/>
    </source>
</evidence>
<dbReference type="InterPro" id="IPR003661">
    <property type="entry name" value="HisK_dim/P_dom"/>
</dbReference>
<organism evidence="12 13">
    <name type="scientific">Paraburkholderia sejongensis</name>
    <dbReference type="NCBI Taxonomy" id="2886946"/>
    <lineage>
        <taxon>Bacteria</taxon>
        <taxon>Pseudomonadati</taxon>
        <taxon>Pseudomonadota</taxon>
        <taxon>Betaproteobacteria</taxon>
        <taxon>Burkholderiales</taxon>
        <taxon>Burkholderiaceae</taxon>
        <taxon>Paraburkholderia</taxon>
    </lineage>
</organism>
<dbReference type="EMBL" id="JAJITD010000004">
    <property type="protein sequence ID" value="MCC8392767.1"/>
    <property type="molecule type" value="Genomic_DNA"/>
</dbReference>
<dbReference type="Gene3D" id="3.30.565.10">
    <property type="entry name" value="Histidine kinase-like ATPase, C-terminal domain"/>
    <property type="match status" value="1"/>
</dbReference>
<dbReference type="Pfam" id="PF02518">
    <property type="entry name" value="HATPase_c"/>
    <property type="match status" value="1"/>
</dbReference>
<dbReference type="SMART" id="SM00387">
    <property type="entry name" value="HATPase_c"/>
    <property type="match status" value="1"/>
</dbReference>
<dbReference type="Pfam" id="PF08521">
    <property type="entry name" value="2CSK_N"/>
    <property type="match status" value="1"/>
</dbReference>
<evidence type="ECO:0000256" key="5">
    <source>
        <dbReference type="ARBA" id="ARBA00022679"/>
    </source>
</evidence>
<proteinExistence type="predicted"/>
<accession>A0ABS8JSC3</accession>
<dbReference type="Pfam" id="PF00512">
    <property type="entry name" value="HisKA"/>
    <property type="match status" value="1"/>
</dbReference>
<dbReference type="InterPro" id="IPR003594">
    <property type="entry name" value="HATPase_dom"/>
</dbReference>
<dbReference type="PANTHER" id="PTHR45436:SF1">
    <property type="entry name" value="SENSOR PROTEIN QSEC"/>
    <property type="match status" value="1"/>
</dbReference>
<dbReference type="SUPFAM" id="SSF47384">
    <property type="entry name" value="Homodimeric domain of signal transducing histidine kinase"/>
    <property type="match status" value="1"/>
</dbReference>
<evidence type="ECO:0000256" key="3">
    <source>
        <dbReference type="ARBA" id="ARBA00012438"/>
    </source>
</evidence>
<dbReference type="PANTHER" id="PTHR45436">
    <property type="entry name" value="SENSOR HISTIDINE KINASE YKOH"/>
    <property type="match status" value="1"/>
</dbReference>
<dbReference type="PROSITE" id="PS50109">
    <property type="entry name" value="HIS_KIN"/>
    <property type="match status" value="1"/>
</dbReference>
<comment type="subcellular location">
    <subcellularLocation>
        <location evidence="2">Membrane</location>
    </subcellularLocation>
</comment>
<keyword evidence="5" id="KW-0808">Transferase</keyword>
<dbReference type="Proteomes" id="UP001431019">
    <property type="component" value="Unassembled WGS sequence"/>
</dbReference>
<dbReference type="EC" id="2.7.13.3" evidence="3"/>
<evidence type="ECO:0000256" key="2">
    <source>
        <dbReference type="ARBA" id="ARBA00004370"/>
    </source>
</evidence>
<evidence type="ECO:0000256" key="7">
    <source>
        <dbReference type="ARBA" id="ARBA00022777"/>
    </source>
</evidence>
<reference evidence="12 13" key="1">
    <citation type="submission" date="2021-11" db="EMBL/GenBank/DDBJ databases">
        <authorList>
            <person name="Oh E.-T."/>
            <person name="Kim S.-B."/>
        </authorList>
    </citation>
    <scope>NUCLEOTIDE SEQUENCE [LARGE SCALE GENOMIC DNA]</scope>
    <source>
        <strain evidence="12 13">MMS20-SJTR3</strain>
    </source>
</reference>
<evidence type="ECO:0000256" key="4">
    <source>
        <dbReference type="ARBA" id="ARBA00022553"/>
    </source>
</evidence>
<keyword evidence="9 10" id="KW-0472">Membrane</keyword>
<evidence type="ECO:0000256" key="9">
    <source>
        <dbReference type="ARBA" id="ARBA00023136"/>
    </source>
</evidence>
<comment type="caution">
    <text evidence="12">The sequence shown here is derived from an EMBL/GenBank/DDBJ whole genome shotgun (WGS) entry which is preliminary data.</text>
</comment>
<evidence type="ECO:0000256" key="1">
    <source>
        <dbReference type="ARBA" id="ARBA00000085"/>
    </source>
</evidence>
<dbReference type="InterPro" id="IPR004358">
    <property type="entry name" value="Sig_transdc_His_kin-like_C"/>
</dbReference>
<feature type="transmembrane region" description="Helical" evidence="10">
    <location>
        <begin position="169"/>
        <end position="190"/>
    </location>
</feature>
<feature type="domain" description="Histidine kinase" evidence="11">
    <location>
        <begin position="244"/>
        <end position="457"/>
    </location>
</feature>
<dbReference type="SMART" id="SM00388">
    <property type="entry name" value="HisKA"/>
    <property type="match status" value="1"/>
</dbReference>
<dbReference type="InterPro" id="IPR013727">
    <property type="entry name" value="2CSK_N"/>
</dbReference>
<dbReference type="Gene3D" id="1.10.287.130">
    <property type="match status" value="1"/>
</dbReference>
<gene>
    <name evidence="12" type="ORF">LJ656_09215</name>
</gene>
<comment type="catalytic activity">
    <reaction evidence="1">
        <text>ATP + protein L-histidine = ADP + protein N-phospho-L-histidine.</text>
        <dbReference type="EC" id="2.7.13.3"/>
    </reaction>
</comment>
<keyword evidence="6 10" id="KW-0812">Transmembrane</keyword>
<dbReference type="PRINTS" id="PR00344">
    <property type="entry name" value="BCTRLSENSOR"/>
</dbReference>
<dbReference type="InterPro" id="IPR036890">
    <property type="entry name" value="HATPase_C_sf"/>
</dbReference>
<dbReference type="InterPro" id="IPR036097">
    <property type="entry name" value="HisK_dim/P_sf"/>
</dbReference>
<sequence>MFSGSLRGRLLWWLLLPLAAFVSISGAISFHFAQATADLVQDNALQSSMRIIGEDIDWDNGSVSIQVPPAALELFESPEQDSVFYRVEASGHRLLAGTPDLPLPAHLSDSPTLYATHLDDGRSARAVAYVRQLYDSGRNEEVIVAVAKTEGSRDAMLWRLLRPQLSSEVLTLVLAVVFVYLGLTFELLPLMKVKDDVADRNALQLEPIRVARLHVELRPIVDAINQCIARMGQQAATQRQFISDAAHQLRTPLALLLAQIQFARQRDNRDLPLAEALAGMHKSSRKLTTLTNKLLLLAQAESAAPSDAGERIDLSALIAGVLEELIAFAQARDIDLGAELEDGLYVRGDEALSAALVTNLVDNALRYTQAGGRVTVQTQRRDEMAIVRVIDNGPGLSAEARERVFERFYRGSNHADGTGLGLPIVREIAHRQGGTVSLGPGEGGAGLVVAVAMRLWMGQLDDWADALRGQQKE</sequence>
<keyword evidence="8 10" id="KW-1133">Transmembrane helix</keyword>
<evidence type="ECO:0000259" key="11">
    <source>
        <dbReference type="PROSITE" id="PS50109"/>
    </source>
</evidence>
<evidence type="ECO:0000313" key="12">
    <source>
        <dbReference type="EMBL" id="MCC8392767.1"/>
    </source>
</evidence>
<dbReference type="InterPro" id="IPR005467">
    <property type="entry name" value="His_kinase_dom"/>
</dbReference>
<evidence type="ECO:0000256" key="8">
    <source>
        <dbReference type="ARBA" id="ARBA00022989"/>
    </source>
</evidence>
<dbReference type="GO" id="GO:0016301">
    <property type="term" value="F:kinase activity"/>
    <property type="evidence" value="ECO:0007669"/>
    <property type="project" value="UniProtKB-KW"/>
</dbReference>
<name>A0ABS8JSC3_9BURK</name>
<keyword evidence="7 12" id="KW-0418">Kinase</keyword>
<evidence type="ECO:0000313" key="13">
    <source>
        <dbReference type="Proteomes" id="UP001431019"/>
    </source>
</evidence>
<evidence type="ECO:0000256" key="6">
    <source>
        <dbReference type="ARBA" id="ARBA00022692"/>
    </source>
</evidence>
<dbReference type="CDD" id="cd00075">
    <property type="entry name" value="HATPase"/>
    <property type="match status" value="1"/>
</dbReference>
<dbReference type="RefSeq" id="WP_230508977.1">
    <property type="nucleotide sequence ID" value="NZ_JAJITD010000004.1"/>
</dbReference>
<keyword evidence="13" id="KW-1185">Reference proteome</keyword>
<dbReference type="InterPro" id="IPR050428">
    <property type="entry name" value="TCS_sensor_his_kinase"/>
</dbReference>
<dbReference type="SUPFAM" id="SSF55874">
    <property type="entry name" value="ATPase domain of HSP90 chaperone/DNA topoisomerase II/histidine kinase"/>
    <property type="match status" value="1"/>
</dbReference>
<dbReference type="CDD" id="cd00082">
    <property type="entry name" value="HisKA"/>
    <property type="match status" value="1"/>
</dbReference>
<keyword evidence="4" id="KW-0597">Phosphoprotein</keyword>
<protein>
    <recommendedName>
        <fullName evidence="3">histidine kinase</fullName>
        <ecNumber evidence="3">2.7.13.3</ecNumber>
    </recommendedName>
</protein>